<reference evidence="3" key="1">
    <citation type="submission" date="2016-05" db="EMBL/GenBank/DDBJ databases">
        <authorList>
            <person name="Wang W."/>
            <person name="Zhu L."/>
        </authorList>
    </citation>
    <scope>NUCLEOTIDE SEQUENCE [LARGE SCALE GENOMIC DNA]</scope>
    <source>
        <strain evidence="3">W-2</strain>
    </source>
</reference>
<dbReference type="Proteomes" id="UP000078290">
    <property type="component" value="Unassembled WGS sequence"/>
</dbReference>
<evidence type="ECO:0000256" key="1">
    <source>
        <dbReference type="SAM" id="Coils"/>
    </source>
</evidence>
<dbReference type="InterPro" id="IPR009951">
    <property type="entry name" value="Host-nuc_inhib_Gam"/>
</dbReference>
<dbReference type="Pfam" id="PF07352">
    <property type="entry name" value="Phage_Mu_Gam"/>
    <property type="match status" value="1"/>
</dbReference>
<dbReference type="GO" id="GO:0003690">
    <property type="term" value="F:double-stranded DNA binding"/>
    <property type="evidence" value="ECO:0007669"/>
    <property type="project" value="InterPro"/>
</dbReference>
<dbReference type="SUPFAM" id="SSF161266">
    <property type="entry name" value="Gam-like"/>
    <property type="match status" value="1"/>
</dbReference>
<evidence type="ECO:0000313" key="2">
    <source>
        <dbReference type="EMBL" id="OAT74536.1"/>
    </source>
</evidence>
<evidence type="ECO:0008006" key="4">
    <source>
        <dbReference type="Google" id="ProtNLM"/>
    </source>
</evidence>
<dbReference type="PIRSF" id="PIRSF015195">
    <property type="entry name" value="DUF1417"/>
    <property type="match status" value="1"/>
</dbReference>
<name>A0A1B7KWT4_PARTM</name>
<dbReference type="AlphaFoldDB" id="A0A1B7KWT4"/>
<evidence type="ECO:0000313" key="3">
    <source>
        <dbReference type="Proteomes" id="UP000078290"/>
    </source>
</evidence>
<feature type="coiled-coil region" evidence="1">
    <location>
        <begin position="37"/>
        <end position="86"/>
    </location>
</feature>
<accession>A0A1B7KWT4</accession>
<dbReference type="EMBL" id="LXMA01000001">
    <property type="protein sequence ID" value="OAT74536.1"/>
    <property type="molecule type" value="Genomic_DNA"/>
</dbReference>
<keyword evidence="1" id="KW-0175">Coiled coil</keyword>
<dbReference type="RefSeq" id="WP_064549851.1">
    <property type="nucleotide sequence ID" value="NZ_LXMA01000001.1"/>
</dbReference>
<protein>
    <recommendedName>
        <fullName evidence="4">Gam-like protein</fullName>
    </recommendedName>
</protein>
<sequence>MNALQEFELQEIENQEELKQRFQITGIDSLNWAFRKLSAYKAKAAEVEQLAQAERERIDRWEEEQKKSIQQNIEFFEQLIQEYHAKVLQADPKAKTLSTPYGKSKARKTKAQPEKADENLLLQYVKENNMTEFIKESVKWGDLKKTLKVVESNGKQVVIDENGQVVPGVVVKPESITYSVEVE</sequence>
<organism evidence="2 3">
    <name type="scientific">Parageobacillus thermoglucosidasius</name>
    <name type="common">Geobacillus thermoglucosidasius</name>
    <dbReference type="NCBI Taxonomy" id="1426"/>
    <lineage>
        <taxon>Bacteria</taxon>
        <taxon>Bacillati</taxon>
        <taxon>Bacillota</taxon>
        <taxon>Bacilli</taxon>
        <taxon>Bacillales</taxon>
        <taxon>Anoxybacillaceae</taxon>
        <taxon>Parageobacillus</taxon>
    </lineage>
</organism>
<gene>
    <name evidence="2" type="ORF">A7K69_02165</name>
</gene>
<dbReference type="InterPro" id="IPR009859">
    <property type="entry name" value="Gam-like"/>
</dbReference>
<dbReference type="GO" id="GO:0042262">
    <property type="term" value="P:DNA protection"/>
    <property type="evidence" value="ECO:0007669"/>
    <property type="project" value="InterPro"/>
</dbReference>
<dbReference type="OrthoDB" id="1908548at2"/>
<comment type="caution">
    <text evidence="2">The sequence shown here is derived from an EMBL/GenBank/DDBJ whole genome shotgun (WGS) entry which is preliminary data.</text>
</comment>
<proteinExistence type="predicted"/>